<dbReference type="EMBL" id="CP003788">
    <property type="protein sequence ID" value="AFR07152.1"/>
    <property type="molecule type" value="Genomic_DNA"/>
</dbReference>
<evidence type="ECO:0000313" key="3">
    <source>
        <dbReference type="Proteomes" id="UP000003779"/>
    </source>
</evidence>
<evidence type="ECO:0000256" key="1">
    <source>
        <dbReference type="SAM" id="MobiDB-lite"/>
    </source>
</evidence>
<organism evidence="2 3">
    <name type="scientific">Nocardiopsis alba (strain ATCC BAA-2165 / BE74)</name>
    <dbReference type="NCBI Taxonomy" id="1205910"/>
    <lineage>
        <taxon>Bacteria</taxon>
        <taxon>Bacillati</taxon>
        <taxon>Actinomycetota</taxon>
        <taxon>Actinomycetes</taxon>
        <taxon>Streptosporangiales</taxon>
        <taxon>Nocardiopsidaceae</taxon>
        <taxon>Nocardiopsis</taxon>
    </lineage>
</organism>
<dbReference type="HOGENOM" id="CLU_2524190_0_0_11"/>
<reference evidence="2 3" key="1">
    <citation type="journal article" date="2012" name="J. Bacteriol.">
        <title>Whole-Genome Sequence of Nocardiopsis alba Strain ATCC BAA-2165, Associated with Honeybees.</title>
        <authorList>
            <person name="Qiao J."/>
            <person name="Chen L."/>
            <person name="Li Y."/>
            <person name="Wang J."/>
            <person name="Zhang W."/>
            <person name="Chen S."/>
        </authorList>
    </citation>
    <scope>NUCLEOTIDE SEQUENCE [LARGE SCALE GENOMIC DNA]</scope>
    <source>
        <strain evidence="3">ATCC BAA-2165 / BE74</strain>
    </source>
</reference>
<gene>
    <name evidence="2" type="ordered locus">B005_1319</name>
</gene>
<name>J7L9L2_NOCAA</name>
<sequence>MPAVPFPSVGGAGACHRIVSPGPAGRPGRRPRCGQSRNPFLPFSGEPPTRTGTLPRLASRTSKPNLIRLTCGNNVTPDTLWSRA</sequence>
<feature type="region of interest" description="Disordered" evidence="1">
    <location>
        <begin position="1"/>
        <end position="57"/>
    </location>
</feature>
<reference evidence="3" key="2">
    <citation type="submission" date="2012-08" db="EMBL/GenBank/DDBJ databases">
        <title>Whole-genome sequence of Nocardiopsis alba strain ATCC BAA-2165 associated with honeybees.</title>
        <authorList>
            <person name="Qiao J."/>
            <person name="Chen L."/>
            <person name="Li Y."/>
            <person name="Wang J."/>
            <person name="Zhang W."/>
            <person name="Chen S."/>
        </authorList>
    </citation>
    <scope>NUCLEOTIDE SEQUENCE [LARGE SCALE GENOMIC DNA]</scope>
    <source>
        <strain evidence="3">ATCC BAA-2165 / BE74</strain>
    </source>
</reference>
<dbReference type="Proteomes" id="UP000003779">
    <property type="component" value="Chromosome"/>
</dbReference>
<dbReference type="KEGG" id="nal:B005_1319"/>
<protein>
    <submittedName>
        <fullName evidence="2">Uncharacterized protein</fullName>
    </submittedName>
</protein>
<dbReference type="AlphaFoldDB" id="J7L9L2"/>
<dbReference type="PATRIC" id="fig|1205910.3.peg.1253"/>
<evidence type="ECO:0000313" key="2">
    <source>
        <dbReference type="EMBL" id="AFR07152.1"/>
    </source>
</evidence>
<dbReference type="STRING" id="1205910.B005_1319"/>
<accession>J7L9L2</accession>
<proteinExistence type="predicted"/>